<proteinExistence type="predicted"/>
<dbReference type="eggNOG" id="ENOG503242W">
    <property type="taxonomic scope" value="Bacteria"/>
</dbReference>
<evidence type="ECO:0000256" key="1">
    <source>
        <dbReference type="SAM" id="Phobius"/>
    </source>
</evidence>
<comment type="caution">
    <text evidence="2">The sequence shown here is derived from an EMBL/GenBank/DDBJ whole genome shotgun (WGS) entry which is preliminary data.</text>
</comment>
<keyword evidence="3" id="KW-1185">Reference proteome</keyword>
<keyword evidence="1" id="KW-0472">Membrane</keyword>
<dbReference type="EMBL" id="JPVP01000060">
    <property type="protein sequence ID" value="KGR82120.1"/>
    <property type="molecule type" value="Genomic_DNA"/>
</dbReference>
<evidence type="ECO:0000313" key="3">
    <source>
        <dbReference type="Proteomes" id="UP000030437"/>
    </source>
</evidence>
<feature type="transmembrane region" description="Helical" evidence="1">
    <location>
        <begin position="57"/>
        <end position="78"/>
    </location>
</feature>
<name>A0A0A3IF65_9BACI</name>
<feature type="transmembrane region" description="Helical" evidence="1">
    <location>
        <begin position="20"/>
        <end position="37"/>
    </location>
</feature>
<feature type="transmembrane region" description="Helical" evidence="1">
    <location>
        <begin position="149"/>
        <end position="169"/>
    </location>
</feature>
<organism evidence="2 3">
    <name type="scientific">Lysinibacillus odysseyi 34hs-1 = NBRC 100172</name>
    <dbReference type="NCBI Taxonomy" id="1220589"/>
    <lineage>
        <taxon>Bacteria</taxon>
        <taxon>Bacillati</taxon>
        <taxon>Bacillota</taxon>
        <taxon>Bacilli</taxon>
        <taxon>Bacillales</taxon>
        <taxon>Bacillaceae</taxon>
        <taxon>Lysinibacillus</taxon>
    </lineage>
</organism>
<sequence length="234" mass="26673">MINLMKLEWRKHRLVHYFKGFFLCFISIYGFVLLISFGTKEEAEDVMSSFQEFMTPVYIFSNITFIIFGSVLLSRLVIAEFRTNTMQVLFTYPIHRKRILFAKLMLTFLFTTGSLFTSIWIIQILTYFLQPSLGFFEGTVTMQNLLATLPQTITNALMMGAIALIPLFFGMRKKSTASTITSAVIIAFLINSTISNGSESFSLMDVLFIPLILALLGVGIAYLSFRNIHIRDLT</sequence>
<dbReference type="OrthoDB" id="9784784at2"/>
<keyword evidence="1" id="KW-1133">Transmembrane helix</keyword>
<feature type="transmembrane region" description="Helical" evidence="1">
    <location>
        <begin position="99"/>
        <end position="129"/>
    </location>
</feature>
<reference evidence="2 3" key="1">
    <citation type="submission" date="2014-02" db="EMBL/GenBank/DDBJ databases">
        <title>Draft genome sequence of Lysinibacillus odysseyi NBRC 100172.</title>
        <authorList>
            <person name="Zhang F."/>
            <person name="Wang G."/>
            <person name="Zhang L."/>
        </authorList>
    </citation>
    <scope>NUCLEOTIDE SEQUENCE [LARGE SCALE GENOMIC DNA]</scope>
    <source>
        <strain evidence="2 3">NBRC 100172</strain>
    </source>
</reference>
<feature type="transmembrane region" description="Helical" evidence="1">
    <location>
        <begin position="176"/>
        <end position="194"/>
    </location>
</feature>
<protein>
    <submittedName>
        <fullName evidence="2">Bacitracin ABC transporter permease</fullName>
    </submittedName>
</protein>
<accession>A0A0A3IF65</accession>
<feature type="transmembrane region" description="Helical" evidence="1">
    <location>
        <begin position="206"/>
        <end position="225"/>
    </location>
</feature>
<dbReference type="AlphaFoldDB" id="A0A0A3IF65"/>
<dbReference type="STRING" id="1220589.CD32_22785"/>
<dbReference type="Proteomes" id="UP000030437">
    <property type="component" value="Unassembled WGS sequence"/>
</dbReference>
<gene>
    <name evidence="2" type="ORF">CD32_22785</name>
</gene>
<dbReference type="Pfam" id="PF12730">
    <property type="entry name" value="ABC2_membrane_4"/>
    <property type="match status" value="1"/>
</dbReference>
<evidence type="ECO:0000313" key="2">
    <source>
        <dbReference type="EMBL" id="KGR82120.1"/>
    </source>
</evidence>
<keyword evidence="1" id="KW-0812">Transmembrane</keyword>
<dbReference type="RefSeq" id="WP_036159321.1">
    <property type="nucleotide sequence ID" value="NZ_AVCX01000001.1"/>
</dbReference>